<dbReference type="InterPro" id="IPR037185">
    <property type="entry name" value="EmrE-like"/>
</dbReference>
<keyword evidence="2" id="KW-1133">Transmembrane helix</keyword>
<feature type="domain" description="EamA" evidence="3">
    <location>
        <begin position="161"/>
        <end position="294"/>
    </location>
</feature>
<feature type="transmembrane region" description="Helical" evidence="2">
    <location>
        <begin position="240"/>
        <end position="271"/>
    </location>
</feature>
<evidence type="ECO:0000256" key="1">
    <source>
        <dbReference type="ARBA" id="ARBA00007362"/>
    </source>
</evidence>
<gene>
    <name evidence="4" type="ORF">AVDCRST_MAG55-2620</name>
</gene>
<feature type="transmembrane region" description="Helical" evidence="2">
    <location>
        <begin position="277"/>
        <end position="294"/>
    </location>
</feature>
<evidence type="ECO:0000259" key="3">
    <source>
        <dbReference type="Pfam" id="PF00892"/>
    </source>
</evidence>
<name>A0A6J4Q012_9ACTN</name>
<feature type="transmembrane region" description="Helical" evidence="2">
    <location>
        <begin position="190"/>
        <end position="209"/>
    </location>
</feature>
<feature type="domain" description="EamA" evidence="3">
    <location>
        <begin position="15"/>
        <end position="149"/>
    </location>
</feature>
<feature type="transmembrane region" description="Helical" evidence="2">
    <location>
        <begin position="109"/>
        <end position="127"/>
    </location>
</feature>
<accession>A0A6J4Q012</accession>
<evidence type="ECO:0000256" key="2">
    <source>
        <dbReference type="SAM" id="Phobius"/>
    </source>
</evidence>
<feature type="transmembrane region" description="Helical" evidence="2">
    <location>
        <begin position="12"/>
        <end position="32"/>
    </location>
</feature>
<dbReference type="PANTHER" id="PTHR22911:SF76">
    <property type="entry name" value="EAMA DOMAIN-CONTAINING PROTEIN"/>
    <property type="match status" value="1"/>
</dbReference>
<dbReference type="SUPFAM" id="SSF103481">
    <property type="entry name" value="Multidrug resistance efflux transporter EmrE"/>
    <property type="match status" value="2"/>
</dbReference>
<dbReference type="AlphaFoldDB" id="A0A6J4Q012"/>
<dbReference type="GO" id="GO:0016020">
    <property type="term" value="C:membrane"/>
    <property type="evidence" value="ECO:0007669"/>
    <property type="project" value="InterPro"/>
</dbReference>
<organism evidence="4">
    <name type="scientific">uncultured Rubrobacteraceae bacterium</name>
    <dbReference type="NCBI Taxonomy" id="349277"/>
    <lineage>
        <taxon>Bacteria</taxon>
        <taxon>Bacillati</taxon>
        <taxon>Actinomycetota</taxon>
        <taxon>Rubrobacteria</taxon>
        <taxon>Rubrobacterales</taxon>
        <taxon>Rubrobacteraceae</taxon>
        <taxon>environmental samples</taxon>
    </lineage>
</organism>
<dbReference type="InterPro" id="IPR000620">
    <property type="entry name" value="EamA_dom"/>
</dbReference>
<protein>
    <submittedName>
        <fullName evidence="4">Permease of the drug/metabolite transporter (DMT) superfamily</fullName>
    </submittedName>
</protein>
<dbReference type="PANTHER" id="PTHR22911">
    <property type="entry name" value="ACYL-MALONYL CONDENSING ENZYME-RELATED"/>
    <property type="match status" value="1"/>
</dbReference>
<feature type="transmembrane region" description="Helical" evidence="2">
    <location>
        <begin position="160"/>
        <end position="178"/>
    </location>
</feature>
<keyword evidence="2" id="KW-0472">Membrane</keyword>
<sequence length="311" mass="32122">MPPPKSPALGETPFALLALVVGGIAIGASPIFVRLSELGPSATAFWRVALAVPVLFLWTRIADGRERTARRPLAYGDLLALVLAGLFFTGDIALWHWAVGLTSVANSTLLVNLAPVFVALGGWLLFGERFSARFVAGLAVALAGAAMLVGWDLASDPRNILGDAAALVAAVFYASYILTVYRLRSHFSTGTIMVSSGAVTCVALLPITILSGENLFATTAHGWAILLGVALLSHAGGQGLIAYALAGLPVAFSSVGLLLQPVSAAVLAWTILDETLGGWQAVGGAVVLAGIVLARRSSQPPNPGHEANGER</sequence>
<evidence type="ECO:0000313" key="4">
    <source>
        <dbReference type="EMBL" id="CAA9430460.1"/>
    </source>
</evidence>
<feature type="transmembrane region" description="Helical" evidence="2">
    <location>
        <begin position="134"/>
        <end position="154"/>
    </location>
</feature>
<proteinExistence type="inferred from homology"/>
<dbReference type="Pfam" id="PF00892">
    <property type="entry name" value="EamA"/>
    <property type="match status" value="2"/>
</dbReference>
<reference evidence="4" key="1">
    <citation type="submission" date="2020-02" db="EMBL/GenBank/DDBJ databases">
        <authorList>
            <person name="Meier V. D."/>
        </authorList>
    </citation>
    <scope>NUCLEOTIDE SEQUENCE</scope>
    <source>
        <strain evidence="4">AVDCRST_MAG55</strain>
    </source>
</reference>
<feature type="transmembrane region" description="Helical" evidence="2">
    <location>
        <begin position="44"/>
        <end position="61"/>
    </location>
</feature>
<dbReference type="EMBL" id="CADCUZ010000128">
    <property type="protein sequence ID" value="CAA9430460.1"/>
    <property type="molecule type" value="Genomic_DNA"/>
</dbReference>
<comment type="similarity">
    <text evidence="1">Belongs to the EamA transporter family.</text>
</comment>
<keyword evidence="2" id="KW-0812">Transmembrane</keyword>
<feature type="transmembrane region" description="Helical" evidence="2">
    <location>
        <begin position="73"/>
        <end position="97"/>
    </location>
</feature>